<reference evidence="2 3" key="1">
    <citation type="submission" date="2019-08" db="EMBL/GenBank/DDBJ databases">
        <title>Actinomadura sp. nov. CYP1-5 isolated from mountain soil.</title>
        <authorList>
            <person name="Songsumanus A."/>
            <person name="Kuncharoen N."/>
            <person name="Kudo T."/>
            <person name="Yuki M."/>
            <person name="Igarashi Y."/>
            <person name="Tanasupawat S."/>
        </authorList>
    </citation>
    <scope>NUCLEOTIDE SEQUENCE [LARGE SCALE GENOMIC DNA]</scope>
    <source>
        <strain evidence="2 3">JCM 14158</strain>
    </source>
</reference>
<sequence length="71" mass="8047">MEAGRDRARPRPLPGVPRASRRRVVSALLLELTYHVEHHLYPQVPSHRLARLAPAARPGPRRGRSETLEVI</sequence>
<feature type="domain" description="Fatty acid desaturase" evidence="1">
    <location>
        <begin position="16"/>
        <end position="61"/>
    </location>
</feature>
<dbReference type="AlphaFoldDB" id="A0A5D0NCI9"/>
<name>A0A5D0NCI9_9ACTN</name>
<dbReference type="InterPro" id="IPR005804">
    <property type="entry name" value="FA_desaturase_dom"/>
</dbReference>
<gene>
    <name evidence="2" type="ORF">FXF69_32680</name>
</gene>
<dbReference type="Proteomes" id="UP000323380">
    <property type="component" value="Unassembled WGS sequence"/>
</dbReference>
<protein>
    <submittedName>
        <fullName evidence="2">Fatty acid desaturase</fullName>
    </submittedName>
</protein>
<keyword evidence="3" id="KW-1185">Reference proteome</keyword>
<evidence type="ECO:0000313" key="3">
    <source>
        <dbReference type="Proteomes" id="UP000323380"/>
    </source>
</evidence>
<evidence type="ECO:0000313" key="2">
    <source>
        <dbReference type="EMBL" id="TYB42062.1"/>
    </source>
</evidence>
<accession>A0A5D0NCI9</accession>
<dbReference type="Pfam" id="PF00487">
    <property type="entry name" value="FA_desaturase"/>
    <property type="match status" value="1"/>
</dbReference>
<comment type="caution">
    <text evidence="2">The sequence shown here is derived from an EMBL/GenBank/DDBJ whole genome shotgun (WGS) entry which is preliminary data.</text>
</comment>
<proteinExistence type="predicted"/>
<organism evidence="2 3">
    <name type="scientific">Actinomadura chibensis</name>
    <dbReference type="NCBI Taxonomy" id="392828"/>
    <lineage>
        <taxon>Bacteria</taxon>
        <taxon>Bacillati</taxon>
        <taxon>Actinomycetota</taxon>
        <taxon>Actinomycetes</taxon>
        <taxon>Streptosporangiales</taxon>
        <taxon>Thermomonosporaceae</taxon>
        <taxon>Actinomadura</taxon>
    </lineage>
</organism>
<evidence type="ECO:0000259" key="1">
    <source>
        <dbReference type="Pfam" id="PF00487"/>
    </source>
</evidence>
<dbReference type="EMBL" id="VSFG01000009">
    <property type="protein sequence ID" value="TYB42062.1"/>
    <property type="molecule type" value="Genomic_DNA"/>
</dbReference>
<dbReference type="GO" id="GO:0006629">
    <property type="term" value="P:lipid metabolic process"/>
    <property type="evidence" value="ECO:0007669"/>
    <property type="project" value="InterPro"/>
</dbReference>